<keyword evidence="4" id="KW-1185">Reference proteome</keyword>
<evidence type="ECO:0000313" key="4">
    <source>
        <dbReference type="Proteomes" id="UP001408356"/>
    </source>
</evidence>
<organism evidence="3 4">
    <name type="scientific">Seiridium unicorne</name>
    <dbReference type="NCBI Taxonomy" id="138068"/>
    <lineage>
        <taxon>Eukaryota</taxon>
        <taxon>Fungi</taxon>
        <taxon>Dikarya</taxon>
        <taxon>Ascomycota</taxon>
        <taxon>Pezizomycotina</taxon>
        <taxon>Sordariomycetes</taxon>
        <taxon>Xylariomycetidae</taxon>
        <taxon>Amphisphaeriales</taxon>
        <taxon>Sporocadaceae</taxon>
        <taxon>Seiridium</taxon>
    </lineage>
</organism>
<dbReference type="Gene3D" id="3.90.470.20">
    <property type="entry name" value="4'-phosphopantetheinyl transferase domain"/>
    <property type="match status" value="1"/>
</dbReference>
<reference evidence="3 4" key="1">
    <citation type="journal article" date="2024" name="J. Plant Pathol.">
        <title>Sequence and assembly of the genome of Seiridium unicorne, isolate CBS 538.82, causal agent of cypress canker disease.</title>
        <authorList>
            <person name="Scali E."/>
            <person name="Rocca G.D."/>
            <person name="Danti R."/>
            <person name="Garbelotto M."/>
            <person name="Barberini S."/>
            <person name="Baroncelli R."/>
            <person name="Emiliani G."/>
        </authorList>
    </citation>
    <scope>NUCLEOTIDE SEQUENCE [LARGE SCALE GENOMIC DNA]</scope>
    <source>
        <strain evidence="3 4">BM-138-508</strain>
    </source>
</reference>
<name>A0ABR2V649_9PEZI</name>
<sequence length="228" mass="25897">MSFPMGLGHDICKIRRIFKILETKRGSGFIKRILTEEELRTPRSQILLRCVTENSEGSIPVAGAAPKKDTDLWKAAEYMAGRFAAKEAVVKAFHQQRITFHDIELVTRPAVTRNFSGPLVKPEQWPHKGQRELWREAKKHGKMPEATEPFDEQLSSGPPTAFIRVEGASEKQSALVSITHDGEYASAVCMYFPVQQPVEKRLDELVEKRLDELVEKRLDELAGRETTR</sequence>
<protein>
    <recommendedName>
        <fullName evidence="2">4'-phosphopantetheinyl transferase domain-containing protein</fullName>
    </recommendedName>
</protein>
<feature type="domain" description="4'-phosphopantetheinyl transferase" evidence="2">
    <location>
        <begin position="6"/>
        <end position="113"/>
    </location>
</feature>
<dbReference type="InterPro" id="IPR037143">
    <property type="entry name" value="4-PPantetheinyl_Trfase_dom_sf"/>
</dbReference>
<dbReference type="EMBL" id="JARVKF010000113">
    <property type="protein sequence ID" value="KAK9422380.1"/>
    <property type="molecule type" value="Genomic_DNA"/>
</dbReference>
<gene>
    <name evidence="3" type="ORF">SUNI508_04736</name>
</gene>
<dbReference type="SUPFAM" id="SSF56214">
    <property type="entry name" value="4'-phosphopantetheinyl transferase"/>
    <property type="match status" value="1"/>
</dbReference>
<evidence type="ECO:0000259" key="2">
    <source>
        <dbReference type="Pfam" id="PF01648"/>
    </source>
</evidence>
<comment type="caution">
    <text evidence="3">The sequence shown here is derived from an EMBL/GenBank/DDBJ whole genome shotgun (WGS) entry which is preliminary data.</text>
</comment>
<evidence type="ECO:0000256" key="1">
    <source>
        <dbReference type="ARBA" id="ARBA00022679"/>
    </source>
</evidence>
<dbReference type="InterPro" id="IPR008278">
    <property type="entry name" value="4-PPantetheinyl_Trfase_dom"/>
</dbReference>
<dbReference type="Proteomes" id="UP001408356">
    <property type="component" value="Unassembled WGS sequence"/>
</dbReference>
<dbReference type="HAMAP" id="MF_00101">
    <property type="entry name" value="AcpS"/>
    <property type="match status" value="1"/>
</dbReference>
<dbReference type="Pfam" id="PF01648">
    <property type="entry name" value="ACPS"/>
    <property type="match status" value="1"/>
</dbReference>
<evidence type="ECO:0000313" key="3">
    <source>
        <dbReference type="EMBL" id="KAK9422380.1"/>
    </source>
</evidence>
<keyword evidence="1" id="KW-0808">Transferase</keyword>
<dbReference type="InterPro" id="IPR002582">
    <property type="entry name" value="ACPS"/>
</dbReference>
<proteinExistence type="inferred from homology"/>
<accession>A0ABR2V649</accession>